<proteinExistence type="predicted"/>
<dbReference type="Proteomes" id="UP000053766">
    <property type="component" value="Unassembled WGS sequence"/>
</dbReference>
<dbReference type="EMBL" id="KN716547">
    <property type="protein sequence ID" value="KJH43567.1"/>
    <property type="molecule type" value="Genomic_DNA"/>
</dbReference>
<accession>A0A0D8XII7</accession>
<evidence type="ECO:0000313" key="2">
    <source>
        <dbReference type="EMBL" id="KJH43567.1"/>
    </source>
</evidence>
<dbReference type="PROSITE" id="PS51450">
    <property type="entry name" value="LRR"/>
    <property type="match status" value="1"/>
</dbReference>
<dbReference type="Gene3D" id="3.80.10.10">
    <property type="entry name" value="Ribonuclease Inhibitor"/>
    <property type="match status" value="1"/>
</dbReference>
<feature type="chain" id="PRO_5002335693" description="LRRNT domain-containing protein" evidence="1">
    <location>
        <begin position="20"/>
        <end position="87"/>
    </location>
</feature>
<evidence type="ECO:0000313" key="3">
    <source>
        <dbReference type="Proteomes" id="UP000053766"/>
    </source>
</evidence>
<sequence>MLFLLLLELLLFFTANTYGCQKGCDCSSRVTVCHAQSLKNVPILLDPRTRRLDLSHNRITRLTGDELSLYPLLPHLITFSSQHFSDI</sequence>
<organism evidence="2 3">
    <name type="scientific">Dictyocaulus viviparus</name>
    <name type="common">Bovine lungworm</name>
    <dbReference type="NCBI Taxonomy" id="29172"/>
    <lineage>
        <taxon>Eukaryota</taxon>
        <taxon>Metazoa</taxon>
        <taxon>Ecdysozoa</taxon>
        <taxon>Nematoda</taxon>
        <taxon>Chromadorea</taxon>
        <taxon>Rhabditida</taxon>
        <taxon>Rhabditina</taxon>
        <taxon>Rhabditomorpha</taxon>
        <taxon>Strongyloidea</taxon>
        <taxon>Metastrongylidae</taxon>
        <taxon>Dictyocaulus</taxon>
    </lineage>
</organism>
<reference evidence="2 3" key="1">
    <citation type="submission" date="2013-11" db="EMBL/GenBank/DDBJ databases">
        <title>Draft genome of the bovine lungworm Dictyocaulus viviparus.</title>
        <authorList>
            <person name="Mitreva M."/>
        </authorList>
    </citation>
    <scope>NUCLEOTIDE SEQUENCE [LARGE SCALE GENOMIC DNA]</scope>
    <source>
        <strain evidence="2 3">HannoverDv2000</strain>
    </source>
</reference>
<dbReference type="InterPro" id="IPR032675">
    <property type="entry name" value="LRR_dom_sf"/>
</dbReference>
<feature type="signal peptide" evidence="1">
    <location>
        <begin position="1"/>
        <end position="19"/>
    </location>
</feature>
<evidence type="ECO:0008006" key="4">
    <source>
        <dbReference type="Google" id="ProtNLM"/>
    </source>
</evidence>
<reference evidence="3" key="2">
    <citation type="journal article" date="2016" name="Sci. Rep.">
        <title>Dictyocaulus viviparus genome, variome and transcriptome elucidate lungworm biology and support future intervention.</title>
        <authorList>
            <person name="McNulty S.N."/>
            <person name="Strube C."/>
            <person name="Rosa B.A."/>
            <person name="Martin J.C."/>
            <person name="Tyagi R."/>
            <person name="Choi Y.J."/>
            <person name="Wang Q."/>
            <person name="Hallsworth Pepin K."/>
            <person name="Zhang X."/>
            <person name="Ozersky P."/>
            <person name="Wilson R.K."/>
            <person name="Sternberg P.W."/>
            <person name="Gasser R.B."/>
            <person name="Mitreva M."/>
        </authorList>
    </citation>
    <scope>NUCLEOTIDE SEQUENCE [LARGE SCALE GENOMIC DNA]</scope>
    <source>
        <strain evidence="3">HannoverDv2000</strain>
    </source>
</reference>
<dbReference type="OrthoDB" id="1055097at2759"/>
<dbReference type="SUPFAM" id="SSF52058">
    <property type="entry name" value="L domain-like"/>
    <property type="match status" value="1"/>
</dbReference>
<name>A0A0D8XII7_DICVI</name>
<gene>
    <name evidence="2" type="ORF">DICVIV_10416</name>
</gene>
<evidence type="ECO:0000256" key="1">
    <source>
        <dbReference type="SAM" id="SignalP"/>
    </source>
</evidence>
<protein>
    <recommendedName>
        <fullName evidence="4">LRRNT domain-containing protein</fullName>
    </recommendedName>
</protein>
<dbReference type="InterPro" id="IPR001611">
    <property type="entry name" value="Leu-rich_rpt"/>
</dbReference>
<keyword evidence="1" id="KW-0732">Signal</keyword>
<dbReference type="STRING" id="29172.A0A0D8XII7"/>
<dbReference type="AlphaFoldDB" id="A0A0D8XII7"/>
<keyword evidence="3" id="KW-1185">Reference proteome</keyword>